<feature type="compositionally biased region" description="Basic and acidic residues" evidence="11">
    <location>
        <begin position="204"/>
        <end position="226"/>
    </location>
</feature>
<dbReference type="CDD" id="cd00183">
    <property type="entry name" value="TFIIS_I"/>
    <property type="match status" value="1"/>
</dbReference>
<feature type="compositionally biased region" description="Low complexity" evidence="11">
    <location>
        <begin position="547"/>
        <end position="557"/>
    </location>
</feature>
<gene>
    <name evidence="14" type="ORF">V1264_006722</name>
</gene>
<feature type="compositionally biased region" description="Basic and acidic residues" evidence="11">
    <location>
        <begin position="475"/>
        <end position="502"/>
    </location>
</feature>
<keyword evidence="7 10" id="KW-0862">Zinc</keyword>
<evidence type="ECO:0000313" key="14">
    <source>
        <dbReference type="EMBL" id="KAK7095293.1"/>
    </source>
</evidence>
<dbReference type="GO" id="GO:0072357">
    <property type="term" value="C:PTW/PP1 phosphatase complex"/>
    <property type="evidence" value="ECO:0007669"/>
    <property type="project" value="TreeGrafter"/>
</dbReference>
<feature type="compositionally biased region" description="Polar residues" evidence="11">
    <location>
        <begin position="259"/>
        <end position="269"/>
    </location>
</feature>
<dbReference type="InterPro" id="IPR017923">
    <property type="entry name" value="TFIIS_N"/>
</dbReference>
<evidence type="ECO:0000256" key="4">
    <source>
        <dbReference type="ARBA" id="ARBA00022454"/>
    </source>
</evidence>
<evidence type="ECO:0000256" key="1">
    <source>
        <dbReference type="ARBA" id="ARBA00004123"/>
    </source>
</evidence>
<dbReference type="GO" id="GO:0000785">
    <property type="term" value="C:chromatin"/>
    <property type="evidence" value="ECO:0007669"/>
    <property type="project" value="TreeGrafter"/>
</dbReference>
<dbReference type="Pfam" id="PF18044">
    <property type="entry name" value="zf-CCCH_4"/>
    <property type="match status" value="1"/>
</dbReference>
<keyword evidence="15" id="KW-1185">Reference proteome</keyword>
<organism evidence="14 15">
    <name type="scientific">Littorina saxatilis</name>
    <dbReference type="NCBI Taxonomy" id="31220"/>
    <lineage>
        <taxon>Eukaryota</taxon>
        <taxon>Metazoa</taxon>
        <taxon>Spiralia</taxon>
        <taxon>Lophotrochozoa</taxon>
        <taxon>Mollusca</taxon>
        <taxon>Gastropoda</taxon>
        <taxon>Caenogastropoda</taxon>
        <taxon>Littorinimorpha</taxon>
        <taxon>Littorinoidea</taxon>
        <taxon>Littorinidae</taxon>
        <taxon>Littorina</taxon>
    </lineage>
</organism>
<sequence length="982" mass="107571">MCKMPSITPSQLLKALAPLLDKSGGIRDAEAASRIVSLMKDATKLVSKCVYVNICQSTKSEEVLQKFISTRGWDMLNKWLQDAKEEDNTVFIKELLKVYKHLPVSVDDLKKDNTARFIKGLTKHSNEDIQQLSTTVVDIWMKKVKGKSSNESESDKLKRKRKKDKEREKDKDKEKDRDKEKDKERDKDKDKEKDKERHRHRSSDKKDSSKSHSSSKKDSSSSDKKHSSISTDSVHKDRNSTESKDDNSENAEARLTGDKSPSQLNSNSPGKEEEEEEKTRRKTTVRVFTKKFRSVFDEDEPLPAIKKKTPEELKATISIPKKSSFDREEPPEKIPRLTIKLPPLNSDGTASIVSPSLTSPEVTHGKIKIIPARRPPAHEIHDSNVFMNALTKATTYNHGTMKRKKKSGPGVPTLPSGKQPTTTGAAPKTPTTPTPPGAPATPTTPTTPVSPMTATAQKLPSVPSFYRDTLETAEEEKPEKERSPPPLEKMDTSEADEVKSEDKNDDDNSEPPTIHMETNEEAPTDPDTAPSLDNSTLSEGGDDAQELGESAGQAAEGAQDEAAMDAEVPQVKKNKKKVTWAEDINLKQIFYFEHDETERENVNRPKTFSELKKQDMKSEGKAMESAKRLISDNMVEVLPWRRPPVIDNLPSITEAGCNSVERGIQQQRESGVLQALFFSKQMLPDSPSEPEVESVEPSDTKIIPLVDETASGDYDYTKTEDPANMPYDPGFDITTNFNPMATNNSGGVGVGGGSMAGIQLPQDINNMLASIQQQSIATGGQSLQANSAVLANVQSILSAIMQGGPNNNTEELIKKLRIALEPMKNQINPPMQTMNPSEAQFRPPGPQGPQGPQRHGLLGNAPPGFNPMMGPRAFGPPGPGMGGGGMEGDWNNMNMGPGGPPGPDMGMRGPGPMGPGFHPMQGPMPGPGMGGNGPVMPGPRMRNNRRPERRNVCRHFVAPTGCRFGNSCAFLHPGVNGPPLDH</sequence>
<dbReference type="EMBL" id="JBAMIC010000018">
    <property type="protein sequence ID" value="KAK7095293.1"/>
    <property type="molecule type" value="Genomic_DNA"/>
</dbReference>
<evidence type="ECO:0000256" key="3">
    <source>
        <dbReference type="ARBA" id="ARBA00022330"/>
    </source>
</evidence>
<evidence type="ECO:0000256" key="10">
    <source>
        <dbReference type="PROSITE-ProRule" id="PRU00723"/>
    </source>
</evidence>
<keyword evidence="6 10" id="KW-0863">Zinc-finger</keyword>
<feature type="region of interest" description="Disordered" evidence="11">
    <location>
        <begin position="318"/>
        <end position="366"/>
    </location>
</feature>
<feature type="domain" description="C3H1-type" evidence="12">
    <location>
        <begin position="947"/>
        <end position="975"/>
    </location>
</feature>
<keyword evidence="5 10" id="KW-0479">Metal-binding</keyword>
<dbReference type="PROSITE" id="PS51319">
    <property type="entry name" value="TFIIS_N"/>
    <property type="match status" value="1"/>
</dbReference>
<evidence type="ECO:0000256" key="7">
    <source>
        <dbReference type="ARBA" id="ARBA00022833"/>
    </source>
</evidence>
<feature type="region of interest" description="Disordered" evidence="11">
    <location>
        <begin position="835"/>
        <end position="855"/>
    </location>
</feature>
<evidence type="ECO:0000313" key="15">
    <source>
        <dbReference type="Proteomes" id="UP001374579"/>
    </source>
</evidence>
<feature type="compositionally biased region" description="Polar residues" evidence="11">
    <location>
        <begin position="346"/>
        <end position="361"/>
    </location>
</feature>
<dbReference type="GO" id="GO:0008270">
    <property type="term" value="F:zinc ion binding"/>
    <property type="evidence" value="ECO:0007669"/>
    <property type="project" value="UniProtKB-KW"/>
</dbReference>
<feature type="compositionally biased region" description="Basic and acidic residues" evidence="11">
    <location>
        <begin position="233"/>
        <end position="257"/>
    </location>
</feature>
<keyword evidence="8 9" id="KW-0539">Nucleus</keyword>
<evidence type="ECO:0000259" key="12">
    <source>
        <dbReference type="PROSITE" id="PS50103"/>
    </source>
</evidence>
<feature type="compositionally biased region" description="Low complexity" evidence="11">
    <location>
        <begin position="440"/>
        <end position="456"/>
    </location>
</feature>
<dbReference type="InterPro" id="IPR035441">
    <property type="entry name" value="TFIIS/LEDGF_dom_sf"/>
</dbReference>
<dbReference type="InterPro" id="IPR003617">
    <property type="entry name" value="TFIIS/CRSP70_N_sub"/>
</dbReference>
<dbReference type="SMART" id="SM00509">
    <property type="entry name" value="TFS2N"/>
    <property type="match status" value="1"/>
</dbReference>
<evidence type="ECO:0000256" key="5">
    <source>
        <dbReference type="ARBA" id="ARBA00022723"/>
    </source>
</evidence>
<evidence type="ECO:0000256" key="6">
    <source>
        <dbReference type="ARBA" id="ARBA00022771"/>
    </source>
</evidence>
<feature type="compositionally biased region" description="Low complexity" evidence="11">
    <location>
        <begin position="420"/>
        <end position="429"/>
    </location>
</feature>
<dbReference type="InterPro" id="IPR041367">
    <property type="entry name" value="Znf-CCCH_4"/>
</dbReference>
<comment type="subcellular location">
    <subcellularLocation>
        <location evidence="2">Chromosome</location>
    </subcellularLocation>
    <subcellularLocation>
        <location evidence="1 9">Nucleus</location>
    </subcellularLocation>
</comment>
<evidence type="ECO:0000256" key="9">
    <source>
        <dbReference type="PROSITE-ProRule" id="PRU00649"/>
    </source>
</evidence>
<dbReference type="Proteomes" id="UP001374579">
    <property type="component" value="Unassembled WGS sequence"/>
</dbReference>
<protein>
    <recommendedName>
        <fullName evidence="3">Serine/threonine-protein phosphatase 1 regulatory subunit 10</fullName>
    </recommendedName>
</protein>
<accession>A0AAN9AY15</accession>
<evidence type="ECO:0000256" key="11">
    <source>
        <dbReference type="SAM" id="MobiDB-lite"/>
    </source>
</evidence>
<feature type="compositionally biased region" description="Basic and acidic residues" evidence="11">
    <location>
        <begin position="323"/>
        <end position="335"/>
    </location>
</feature>
<reference evidence="14 15" key="1">
    <citation type="submission" date="2024-02" db="EMBL/GenBank/DDBJ databases">
        <title>Chromosome-scale genome assembly of the rough periwinkle Littorina saxatilis.</title>
        <authorList>
            <person name="De Jode A."/>
            <person name="Faria R."/>
            <person name="Formenti G."/>
            <person name="Sims Y."/>
            <person name="Smith T.P."/>
            <person name="Tracey A."/>
            <person name="Wood J.M.D."/>
            <person name="Zagrodzka Z.B."/>
            <person name="Johannesson K."/>
            <person name="Butlin R.K."/>
            <person name="Leder E.H."/>
        </authorList>
    </citation>
    <scope>NUCLEOTIDE SEQUENCE [LARGE SCALE GENOMIC DNA]</scope>
    <source>
        <strain evidence="14">Snail1</strain>
        <tissue evidence="14">Muscle</tissue>
    </source>
</reference>
<name>A0AAN9AY15_9CAEN</name>
<dbReference type="AlphaFoldDB" id="A0AAN9AY15"/>
<feature type="compositionally biased region" description="Basic and acidic residues" evidence="11">
    <location>
        <begin position="165"/>
        <end position="195"/>
    </location>
</feature>
<feature type="domain" description="TFIIS N-terminal" evidence="13">
    <location>
        <begin position="74"/>
        <end position="147"/>
    </location>
</feature>
<evidence type="ECO:0000259" key="13">
    <source>
        <dbReference type="PROSITE" id="PS51319"/>
    </source>
</evidence>
<dbReference type="Gene3D" id="1.20.930.10">
    <property type="entry name" value="Conserved domain common to transcription factors TFIIS, elongin A, CRSP70"/>
    <property type="match status" value="1"/>
</dbReference>
<keyword evidence="4" id="KW-0158">Chromosome</keyword>
<dbReference type="PANTHER" id="PTHR46557:SF1">
    <property type="entry name" value="SERINE_THREONINE-PROTEIN PHOSPHATASE 1 REGULATORY SUBUNIT 10"/>
    <property type="match status" value="1"/>
</dbReference>
<feature type="region of interest" description="Disordered" evidence="11">
    <location>
        <begin position="145"/>
        <end position="284"/>
    </location>
</feature>
<evidence type="ECO:0000256" key="8">
    <source>
        <dbReference type="ARBA" id="ARBA00023242"/>
    </source>
</evidence>
<dbReference type="InterPro" id="IPR000571">
    <property type="entry name" value="Znf_CCCH"/>
</dbReference>
<feature type="zinc finger region" description="C3H1-type" evidence="10">
    <location>
        <begin position="947"/>
        <end position="975"/>
    </location>
</feature>
<dbReference type="Pfam" id="PF08711">
    <property type="entry name" value="Med26"/>
    <property type="match status" value="1"/>
</dbReference>
<dbReference type="PROSITE" id="PS50103">
    <property type="entry name" value="ZF_C3H1"/>
    <property type="match status" value="1"/>
</dbReference>
<dbReference type="GO" id="GO:0008157">
    <property type="term" value="F:protein phosphatase 1 binding"/>
    <property type="evidence" value="ECO:0007669"/>
    <property type="project" value="TreeGrafter"/>
</dbReference>
<evidence type="ECO:0000256" key="2">
    <source>
        <dbReference type="ARBA" id="ARBA00004286"/>
    </source>
</evidence>
<comment type="caution">
    <text evidence="14">The sequence shown here is derived from an EMBL/GenBank/DDBJ whole genome shotgun (WGS) entry which is preliminary data.</text>
</comment>
<feature type="compositionally biased region" description="Pro residues" evidence="11">
    <location>
        <begin position="430"/>
        <end position="439"/>
    </location>
</feature>
<feature type="region of interest" description="Disordered" evidence="11">
    <location>
        <begin position="395"/>
        <end position="576"/>
    </location>
</feature>
<dbReference type="PANTHER" id="PTHR46557">
    <property type="entry name" value="SERINE/THREONINE-PROTEIN PHOSPHATASE 1 REGULATORY SUBUNIT 10-RELATED"/>
    <property type="match status" value="1"/>
</dbReference>
<dbReference type="GO" id="GO:0005634">
    <property type="term" value="C:nucleus"/>
    <property type="evidence" value="ECO:0007669"/>
    <property type="project" value="UniProtKB-SubCell"/>
</dbReference>
<proteinExistence type="predicted"/>
<dbReference type="SUPFAM" id="SSF47676">
    <property type="entry name" value="Conserved domain common to transcription factors TFIIS, elongin A, CRSP70"/>
    <property type="match status" value="1"/>
</dbReference>